<dbReference type="Proteomes" id="UP001519504">
    <property type="component" value="Unassembled WGS sequence"/>
</dbReference>
<name>A0ABS5QYZ1_9LACO</name>
<gene>
    <name evidence="1" type="ORF">G6R29_02020</name>
</gene>
<accession>A0ABS5QYZ1</accession>
<proteinExistence type="predicted"/>
<evidence type="ECO:0000313" key="1">
    <source>
        <dbReference type="EMBL" id="MBS9338413.1"/>
    </source>
</evidence>
<reference evidence="1 2" key="1">
    <citation type="submission" date="2020-02" db="EMBL/GenBank/DDBJ databases">
        <title>Fructobacillus sp. isolated from paper mulberry of Taiwan.</title>
        <authorList>
            <person name="Lin S.-T."/>
        </authorList>
    </citation>
    <scope>NUCLEOTIDE SEQUENCE [LARGE SCALE GENOMIC DNA]</scope>
    <source>
        <strain evidence="1 2">M2-14</strain>
    </source>
</reference>
<keyword evidence="2" id="KW-1185">Reference proteome</keyword>
<dbReference type="RefSeq" id="WP_213808695.1">
    <property type="nucleotide sequence ID" value="NZ_JAAMFK010000002.1"/>
</dbReference>
<organism evidence="1 2">
    <name type="scientific">Fructobacillus broussonetiae</name>
    <dbReference type="NCBI Taxonomy" id="2713173"/>
    <lineage>
        <taxon>Bacteria</taxon>
        <taxon>Bacillati</taxon>
        <taxon>Bacillota</taxon>
        <taxon>Bacilli</taxon>
        <taxon>Lactobacillales</taxon>
        <taxon>Lactobacillaceae</taxon>
        <taxon>Fructobacillus</taxon>
    </lineage>
</organism>
<protein>
    <submittedName>
        <fullName evidence="1">Uncharacterized protein</fullName>
    </submittedName>
</protein>
<dbReference type="EMBL" id="JAAMFK010000002">
    <property type="protein sequence ID" value="MBS9338413.1"/>
    <property type="molecule type" value="Genomic_DNA"/>
</dbReference>
<sequence>MTDIYQMMTLASNFATAGGFGFVAKSYISDKKTRKEDLKRARLVATMTMMETYNNHLFQEMKKCDEKYRELLMKKIGEYEGVAFFNESDLDSVNLNKHNANFVTSLKIECQQSSGILLKMNKFEKMAVLMKMNMVDNSILLPFFGERIYSFIQHYHLSLDKIRTSKTTYTNTAYLEEILAKYCEE</sequence>
<comment type="caution">
    <text evidence="1">The sequence shown here is derived from an EMBL/GenBank/DDBJ whole genome shotgun (WGS) entry which is preliminary data.</text>
</comment>
<evidence type="ECO:0000313" key="2">
    <source>
        <dbReference type="Proteomes" id="UP001519504"/>
    </source>
</evidence>